<dbReference type="EMBL" id="JASPKY010000467">
    <property type="protein sequence ID" value="KAK9695915.1"/>
    <property type="molecule type" value="Genomic_DNA"/>
</dbReference>
<organism evidence="2 3">
    <name type="scientific">Popillia japonica</name>
    <name type="common">Japanese beetle</name>
    <dbReference type="NCBI Taxonomy" id="7064"/>
    <lineage>
        <taxon>Eukaryota</taxon>
        <taxon>Metazoa</taxon>
        <taxon>Ecdysozoa</taxon>
        <taxon>Arthropoda</taxon>
        <taxon>Hexapoda</taxon>
        <taxon>Insecta</taxon>
        <taxon>Pterygota</taxon>
        <taxon>Neoptera</taxon>
        <taxon>Endopterygota</taxon>
        <taxon>Coleoptera</taxon>
        <taxon>Polyphaga</taxon>
        <taxon>Scarabaeiformia</taxon>
        <taxon>Scarabaeidae</taxon>
        <taxon>Rutelinae</taxon>
        <taxon>Popillia</taxon>
    </lineage>
</organism>
<dbReference type="Proteomes" id="UP001458880">
    <property type="component" value="Unassembled WGS sequence"/>
</dbReference>
<dbReference type="AlphaFoldDB" id="A0AAW1IZY1"/>
<feature type="region of interest" description="Disordered" evidence="1">
    <location>
        <begin position="1"/>
        <end position="34"/>
    </location>
</feature>
<name>A0AAW1IZY1_POPJA</name>
<sequence length="78" mass="9070">MTDTNVKKGNSEMLQEVVDPQLLQKETRQKGAEDDRTVHRFIGNDSHTDYFRLVMRDGDSLIVGGRNFDYNLFLHDLK</sequence>
<evidence type="ECO:0000313" key="3">
    <source>
        <dbReference type="Proteomes" id="UP001458880"/>
    </source>
</evidence>
<comment type="caution">
    <text evidence="2">The sequence shown here is derived from an EMBL/GenBank/DDBJ whole genome shotgun (WGS) entry which is preliminary data.</text>
</comment>
<gene>
    <name evidence="2" type="ORF">QE152_g32250</name>
</gene>
<evidence type="ECO:0000256" key="1">
    <source>
        <dbReference type="SAM" id="MobiDB-lite"/>
    </source>
</evidence>
<keyword evidence="3" id="KW-1185">Reference proteome</keyword>
<accession>A0AAW1IZY1</accession>
<evidence type="ECO:0000313" key="2">
    <source>
        <dbReference type="EMBL" id="KAK9695915.1"/>
    </source>
</evidence>
<protein>
    <submittedName>
        <fullName evidence="2">Uncharacterized protein</fullName>
    </submittedName>
</protein>
<reference evidence="2 3" key="1">
    <citation type="journal article" date="2024" name="BMC Genomics">
        <title>De novo assembly and annotation of Popillia japonica's genome with initial clues to its potential as an invasive pest.</title>
        <authorList>
            <person name="Cucini C."/>
            <person name="Boschi S."/>
            <person name="Funari R."/>
            <person name="Cardaioli E."/>
            <person name="Iannotti N."/>
            <person name="Marturano G."/>
            <person name="Paoli F."/>
            <person name="Bruttini M."/>
            <person name="Carapelli A."/>
            <person name="Frati F."/>
            <person name="Nardi F."/>
        </authorList>
    </citation>
    <scope>NUCLEOTIDE SEQUENCE [LARGE SCALE GENOMIC DNA]</scope>
    <source>
        <strain evidence="2">DMR45628</strain>
    </source>
</reference>
<proteinExistence type="predicted"/>
<feature type="compositionally biased region" description="Basic and acidic residues" evidence="1">
    <location>
        <begin position="1"/>
        <end position="10"/>
    </location>
</feature>
<feature type="compositionally biased region" description="Basic and acidic residues" evidence="1">
    <location>
        <begin position="25"/>
        <end position="34"/>
    </location>
</feature>